<dbReference type="RefSeq" id="WP_176788681.1">
    <property type="nucleotide sequence ID" value="NZ_JABXWR010000001.1"/>
</dbReference>
<accession>A0A7K4HP42</accession>
<evidence type="ECO:0000313" key="2">
    <source>
        <dbReference type="Proteomes" id="UP000570823"/>
    </source>
</evidence>
<evidence type="ECO:0000313" key="1">
    <source>
        <dbReference type="EMBL" id="NVO67046.1"/>
    </source>
</evidence>
<gene>
    <name evidence="1" type="ORF">HWN36_06930</name>
</gene>
<dbReference type="Pfam" id="PF01513">
    <property type="entry name" value="NAD_kinase"/>
    <property type="match status" value="1"/>
</dbReference>
<organism evidence="1 2">
    <name type="scientific">Methanofollis tationis</name>
    <dbReference type="NCBI Taxonomy" id="81417"/>
    <lineage>
        <taxon>Archaea</taxon>
        <taxon>Methanobacteriati</taxon>
        <taxon>Methanobacteriota</taxon>
        <taxon>Stenosarchaea group</taxon>
        <taxon>Methanomicrobia</taxon>
        <taxon>Methanomicrobiales</taxon>
        <taxon>Methanomicrobiaceae</taxon>
        <taxon>Methanofollis</taxon>
    </lineage>
</organism>
<dbReference type="PANTHER" id="PTHR40697:SF2">
    <property type="entry name" value="ATP-NAD KINASE-RELATED"/>
    <property type="match status" value="1"/>
</dbReference>
<dbReference type="SUPFAM" id="SSF111331">
    <property type="entry name" value="NAD kinase/diacylglycerol kinase-like"/>
    <property type="match status" value="1"/>
</dbReference>
<sequence length="368" mass="37513">MLVGFLLNPVAGLGGTVALKGTDGMVAEAARRGAVPVSRERAVEALAPLRGSGIRFVTSAAPMGADALEQAGIYDYQVVYRPEADGTTAADTMGAVRAFVAHGADIILFCGGDGTARDVAAAAGETPILGIPAGVKMFSGVFALRPGEVAAILTGAFDLREAEVMDIDEDAYRRGELRARLHAVVRTPTLRGLVQGSKMVISGDESAAIDGIARFMADLILSGGTTVLGAGSTTAAIARALGLPKTLLGVDVIRDGRVVAADADERTLLAHVGRAGRCRIIVSPIGAQGSVLGRGTQQISPAVVRAAGPKNVIVVATPQKCAATPLLFVDTGDAALDAAFGESIQVICGYHAACRLPLAGQGGRRGLR</sequence>
<keyword evidence="1" id="KW-0418">Kinase</keyword>
<dbReference type="PANTHER" id="PTHR40697">
    <property type="entry name" value="ACETOIN CATABOLISM PROTEIN X"/>
    <property type="match status" value="1"/>
</dbReference>
<dbReference type="Pfam" id="PF20143">
    <property type="entry name" value="NAD_kinase_C"/>
    <property type="match status" value="1"/>
</dbReference>
<comment type="caution">
    <text evidence="1">The sequence shown here is derived from an EMBL/GenBank/DDBJ whole genome shotgun (WGS) entry which is preliminary data.</text>
</comment>
<protein>
    <submittedName>
        <fullName evidence="1">ATP-NAD kinase family protein</fullName>
    </submittedName>
</protein>
<reference evidence="1 2" key="1">
    <citation type="submission" date="2020-06" db="EMBL/GenBank/DDBJ databases">
        <title>Methanofollis fontis sp. nov., a methanogen isolated from marine sediments near a cold seep at Four-Way Closure Ridge offshore southwestern Taiwan.</title>
        <authorList>
            <person name="Chen S.-C."/>
            <person name="Teng N.-H."/>
            <person name="Lin Y.-S."/>
            <person name="Lai M.-C."/>
            <person name="Chen H.-H."/>
            <person name="Wang C.-C."/>
        </authorList>
    </citation>
    <scope>NUCLEOTIDE SEQUENCE [LARGE SCALE GENOMIC DNA]</scope>
    <source>
        <strain evidence="1 2">DSM 2702</strain>
    </source>
</reference>
<dbReference type="GO" id="GO:0003951">
    <property type="term" value="F:NAD+ kinase activity"/>
    <property type="evidence" value="ECO:0007669"/>
    <property type="project" value="InterPro"/>
</dbReference>
<dbReference type="InterPro" id="IPR039065">
    <property type="entry name" value="AcoX-like"/>
</dbReference>
<name>A0A7K4HP42_9EURY</name>
<dbReference type="PIRSF" id="PIRSF016907">
    <property type="entry name" value="Kin_ATP-NAD"/>
    <property type="match status" value="1"/>
</dbReference>
<dbReference type="Proteomes" id="UP000570823">
    <property type="component" value="Unassembled WGS sequence"/>
</dbReference>
<dbReference type="InterPro" id="IPR002504">
    <property type="entry name" value="NADK"/>
</dbReference>
<dbReference type="Gene3D" id="3.40.50.10330">
    <property type="entry name" value="Probable inorganic polyphosphate/atp-NAD kinase, domain 1"/>
    <property type="match status" value="1"/>
</dbReference>
<dbReference type="InterPro" id="IPR011386">
    <property type="entry name" value="Put_ATP-NAD_kin"/>
</dbReference>
<dbReference type="InterPro" id="IPR016064">
    <property type="entry name" value="NAD/diacylglycerol_kinase_sf"/>
</dbReference>
<dbReference type="OrthoDB" id="56451at2157"/>
<dbReference type="AlphaFoldDB" id="A0A7K4HP42"/>
<proteinExistence type="predicted"/>
<dbReference type="GO" id="GO:0006741">
    <property type="term" value="P:NADP+ biosynthetic process"/>
    <property type="evidence" value="ECO:0007669"/>
    <property type="project" value="InterPro"/>
</dbReference>
<keyword evidence="2" id="KW-1185">Reference proteome</keyword>
<keyword evidence="1" id="KW-0808">Transferase</keyword>
<dbReference type="EMBL" id="JABXWR010000001">
    <property type="protein sequence ID" value="NVO67046.1"/>
    <property type="molecule type" value="Genomic_DNA"/>
</dbReference>
<dbReference type="InterPro" id="IPR017438">
    <property type="entry name" value="ATP-NAD_kinase_N"/>
</dbReference>